<dbReference type="AlphaFoldDB" id="A0A0F9UFW4"/>
<comment type="caution">
    <text evidence="1">The sequence shown here is derived from an EMBL/GenBank/DDBJ whole genome shotgun (WGS) entry which is preliminary data.</text>
</comment>
<gene>
    <name evidence="1" type="ORF">LCGC14_0534990</name>
</gene>
<reference evidence="1" key="1">
    <citation type="journal article" date="2015" name="Nature">
        <title>Complex archaea that bridge the gap between prokaryotes and eukaryotes.</title>
        <authorList>
            <person name="Spang A."/>
            <person name="Saw J.H."/>
            <person name="Jorgensen S.L."/>
            <person name="Zaremba-Niedzwiedzka K."/>
            <person name="Martijn J."/>
            <person name="Lind A.E."/>
            <person name="van Eijk R."/>
            <person name="Schleper C."/>
            <person name="Guy L."/>
            <person name="Ettema T.J."/>
        </authorList>
    </citation>
    <scope>NUCLEOTIDE SEQUENCE</scope>
</reference>
<sequence length="108" mass="12401">MTDKEKPRKKRLLDPINPSSQPLLDLRIEELKKEVYKSVLKSVKKWKLTDTINLPLLQMRINKKIDTWYTALKKELKGKAVRFPCQCSLIGCLHGGSNLTIPTKGVIE</sequence>
<organism evidence="1">
    <name type="scientific">marine sediment metagenome</name>
    <dbReference type="NCBI Taxonomy" id="412755"/>
    <lineage>
        <taxon>unclassified sequences</taxon>
        <taxon>metagenomes</taxon>
        <taxon>ecological metagenomes</taxon>
    </lineage>
</organism>
<protein>
    <submittedName>
        <fullName evidence="1">Uncharacterized protein</fullName>
    </submittedName>
</protein>
<accession>A0A0F9UFW4</accession>
<name>A0A0F9UFW4_9ZZZZ</name>
<dbReference type="EMBL" id="LAZR01000704">
    <property type="protein sequence ID" value="KKN60121.1"/>
    <property type="molecule type" value="Genomic_DNA"/>
</dbReference>
<proteinExistence type="predicted"/>
<evidence type="ECO:0000313" key="1">
    <source>
        <dbReference type="EMBL" id="KKN60121.1"/>
    </source>
</evidence>